<dbReference type="Proteomes" id="UP000562045">
    <property type="component" value="Unassembled WGS sequence"/>
</dbReference>
<accession>A0A7Z0CQ22</accession>
<name>A0A7Z0CQ22_9ACTN</name>
<dbReference type="EMBL" id="JACBZM010000001">
    <property type="protein sequence ID" value="NYI46515.1"/>
    <property type="molecule type" value="Genomic_DNA"/>
</dbReference>
<proteinExistence type="predicted"/>
<feature type="chain" id="PRO_5030571209" evidence="1">
    <location>
        <begin position="37"/>
        <end position="208"/>
    </location>
</feature>
<keyword evidence="1" id="KW-0732">Signal</keyword>
<protein>
    <submittedName>
        <fullName evidence="2">Uncharacterized protein</fullName>
    </submittedName>
</protein>
<evidence type="ECO:0000313" key="2">
    <source>
        <dbReference type="EMBL" id="NYI46515.1"/>
    </source>
</evidence>
<sequence>MLDRRTRALSWTRSIALVTALLVASLAALVAAPAHAAPAAPSGQAERVAAAAARDCRTSEVPCRYRTVKFRSGSRIYYAIKREINLRPARSNPLPRCQNYVARIFEDGSSRVVSCTANTRVVVSRWGWGWFGDPGFWSTTWKVTKCVASVTLAIVPLAKAGSIVKSLGGIRKTAELLVKAGNWSDVRKAAPALAGEILGISAIATNCF</sequence>
<gene>
    <name evidence="2" type="ORF">BJ993_003595</name>
</gene>
<comment type="caution">
    <text evidence="2">The sequence shown here is derived from an EMBL/GenBank/DDBJ whole genome shotgun (WGS) entry which is preliminary data.</text>
</comment>
<evidence type="ECO:0000256" key="1">
    <source>
        <dbReference type="SAM" id="SignalP"/>
    </source>
</evidence>
<feature type="signal peptide" evidence="1">
    <location>
        <begin position="1"/>
        <end position="36"/>
    </location>
</feature>
<reference evidence="2 3" key="1">
    <citation type="submission" date="2020-07" db="EMBL/GenBank/DDBJ databases">
        <title>Sequencing the genomes of 1000 actinobacteria strains.</title>
        <authorList>
            <person name="Klenk H.-P."/>
        </authorList>
    </citation>
    <scope>NUCLEOTIDE SEQUENCE [LARGE SCALE GENOMIC DNA]</scope>
    <source>
        <strain evidence="2 3">DSM 15131</strain>
    </source>
</reference>
<organism evidence="2 3">
    <name type="scientific">Nocardioides aromaticivorans</name>
    <dbReference type="NCBI Taxonomy" id="200618"/>
    <lineage>
        <taxon>Bacteria</taxon>
        <taxon>Bacillati</taxon>
        <taxon>Actinomycetota</taxon>
        <taxon>Actinomycetes</taxon>
        <taxon>Propionibacteriales</taxon>
        <taxon>Nocardioidaceae</taxon>
        <taxon>Nocardioides</taxon>
    </lineage>
</organism>
<dbReference type="AlphaFoldDB" id="A0A7Z0CQ22"/>
<dbReference type="RefSeq" id="WP_179650368.1">
    <property type="nucleotide sequence ID" value="NZ_JACBZM010000001.1"/>
</dbReference>
<evidence type="ECO:0000313" key="3">
    <source>
        <dbReference type="Proteomes" id="UP000562045"/>
    </source>
</evidence>